<name>A0A3B1CJJ2_9ZZZZ</name>
<dbReference type="PRINTS" id="PR00702">
    <property type="entry name" value="ACRIFLAVINRP"/>
</dbReference>
<dbReference type="InterPro" id="IPR054384">
    <property type="entry name" value="SecDF_P1_head"/>
</dbReference>
<dbReference type="InterPro" id="IPR022646">
    <property type="entry name" value="SecD/SecF_CS"/>
</dbReference>
<dbReference type="FunFam" id="3.30.1360.200:FF:000002">
    <property type="entry name" value="Preprotein translocase subunit SecD"/>
    <property type="match status" value="1"/>
</dbReference>
<evidence type="ECO:0000256" key="3">
    <source>
        <dbReference type="ARBA" id="ARBA00022475"/>
    </source>
</evidence>
<evidence type="ECO:0000259" key="11">
    <source>
        <dbReference type="Pfam" id="PF02355"/>
    </source>
</evidence>
<keyword evidence="8" id="KW-0811">Translocation</keyword>
<dbReference type="AlphaFoldDB" id="A0A3B1CJJ2"/>
<comment type="subcellular location">
    <subcellularLocation>
        <location evidence="1">Cell membrane</location>
        <topology evidence="1">Multi-pass membrane protein</topology>
    </subcellularLocation>
</comment>
<dbReference type="InterPro" id="IPR048634">
    <property type="entry name" value="SecD_SecF_C"/>
</dbReference>
<dbReference type="FunFam" id="1.20.1640.10:FF:000004">
    <property type="entry name" value="Protein translocase subunit SecD"/>
    <property type="match status" value="1"/>
</dbReference>
<keyword evidence="6" id="KW-0653">Protein transport</keyword>
<dbReference type="Gene3D" id="3.30.1360.200">
    <property type="match status" value="1"/>
</dbReference>
<evidence type="ECO:0000313" key="14">
    <source>
        <dbReference type="EMBL" id="VAX18985.1"/>
    </source>
</evidence>
<dbReference type="Pfam" id="PF07549">
    <property type="entry name" value="Sec_GG"/>
    <property type="match status" value="1"/>
</dbReference>
<dbReference type="GO" id="GO:0006886">
    <property type="term" value="P:intracellular protein transport"/>
    <property type="evidence" value="ECO:0007669"/>
    <property type="project" value="InterPro"/>
</dbReference>
<gene>
    <name evidence="14" type="ORF">MNBD_NITROSPINAE02-1031</name>
</gene>
<dbReference type="HAMAP" id="MF_01463_B">
    <property type="entry name" value="SecD_B"/>
    <property type="match status" value="1"/>
</dbReference>
<evidence type="ECO:0000256" key="8">
    <source>
        <dbReference type="ARBA" id="ARBA00023010"/>
    </source>
</evidence>
<dbReference type="SUPFAM" id="SSF82866">
    <property type="entry name" value="Multidrug efflux transporter AcrB transmembrane domain"/>
    <property type="match status" value="1"/>
</dbReference>
<evidence type="ECO:0000256" key="9">
    <source>
        <dbReference type="ARBA" id="ARBA00023136"/>
    </source>
</evidence>
<sequence>MSKEIFWRISLIVAVIGACVFMATPLDKKINLGLDLQGGMHLVYEVDADKAVISSLDNITDDLKKFLKSKDISVSDINREDEKVVIFLKSPSQRDAVKKIIEDDYFILEPVDGGSDIEMMYAYSSSHRKQVYENAIHQALETLRNRVDQFGVAEPSIQREGENRILIQLPGVEDRERAINLIGKTARLEFRMVDENFSPREAEERGVPTGSEILYGREIDPITKKTIARIPYLIKKKVELTGGMLSNAEVRVSQMSMPYVSIDFNKEGGKIFGRLTSANVGKRMAIVLDGTVYSAPNIRERITGGSAMIEGSFSYDEANDLAIVLRAGSLPAPLIKLEERSVGPSLGHDSIERGINSIVVGGALVLIFMLVYYRFGGIIADAALIFNIVILAGALAYFGATLTLPGIAGIILTIGMAVDANVLVFERIREELRAGKTVRAAVESGFGKAFLTIIDANVTTLIAALVLFQFGTGPVKGFAVTLTIGILASLFTSIFVSRTFFNWYLGRRRVTSINI</sequence>
<evidence type="ECO:0000256" key="4">
    <source>
        <dbReference type="ARBA" id="ARBA00022519"/>
    </source>
</evidence>
<keyword evidence="2" id="KW-0813">Transport</keyword>
<protein>
    <submittedName>
        <fullName evidence="14">Protein translocase subunit SecD</fullName>
    </submittedName>
</protein>
<feature type="transmembrane region" description="Helical" evidence="10">
    <location>
        <begin position="5"/>
        <end position="26"/>
    </location>
</feature>
<evidence type="ECO:0000256" key="7">
    <source>
        <dbReference type="ARBA" id="ARBA00022989"/>
    </source>
</evidence>
<dbReference type="InterPro" id="IPR055344">
    <property type="entry name" value="SecD_SecF_C_bact"/>
</dbReference>
<evidence type="ECO:0000256" key="5">
    <source>
        <dbReference type="ARBA" id="ARBA00022692"/>
    </source>
</evidence>
<proteinExistence type="inferred from homology"/>
<organism evidence="14">
    <name type="scientific">hydrothermal vent metagenome</name>
    <dbReference type="NCBI Taxonomy" id="652676"/>
    <lineage>
        <taxon>unclassified sequences</taxon>
        <taxon>metagenomes</taxon>
        <taxon>ecological metagenomes</taxon>
    </lineage>
</organism>
<evidence type="ECO:0000256" key="1">
    <source>
        <dbReference type="ARBA" id="ARBA00004651"/>
    </source>
</evidence>
<dbReference type="GO" id="GO:0015450">
    <property type="term" value="F:protein-transporting ATPase activity"/>
    <property type="evidence" value="ECO:0007669"/>
    <property type="project" value="InterPro"/>
</dbReference>
<evidence type="ECO:0000256" key="10">
    <source>
        <dbReference type="SAM" id="Phobius"/>
    </source>
</evidence>
<evidence type="ECO:0000256" key="6">
    <source>
        <dbReference type="ARBA" id="ARBA00022927"/>
    </source>
</evidence>
<dbReference type="NCBIfam" id="TIGR01129">
    <property type="entry name" value="secD"/>
    <property type="match status" value="1"/>
</dbReference>
<feature type="domain" description="Protein translocase subunit SecDF P1" evidence="12">
    <location>
        <begin position="136"/>
        <end position="195"/>
    </location>
</feature>
<dbReference type="Pfam" id="PF22599">
    <property type="entry name" value="SecDF_P1_head"/>
    <property type="match status" value="1"/>
</dbReference>
<dbReference type="InterPro" id="IPR005791">
    <property type="entry name" value="SecD"/>
</dbReference>
<accession>A0A3B1CJJ2</accession>
<keyword evidence="3" id="KW-1003">Cell membrane</keyword>
<dbReference type="PANTHER" id="PTHR30081">
    <property type="entry name" value="PROTEIN-EXPORT MEMBRANE PROTEIN SEC"/>
    <property type="match status" value="1"/>
</dbReference>
<feature type="domain" description="SecDF P1 head subdomain" evidence="13">
    <location>
        <begin position="229"/>
        <end position="332"/>
    </location>
</feature>
<keyword evidence="4" id="KW-0997">Cell inner membrane</keyword>
<dbReference type="InterPro" id="IPR001036">
    <property type="entry name" value="Acrflvin-R"/>
</dbReference>
<feature type="transmembrane region" description="Helical" evidence="10">
    <location>
        <begin position="382"/>
        <end position="400"/>
    </location>
</feature>
<evidence type="ECO:0000259" key="13">
    <source>
        <dbReference type="Pfam" id="PF22599"/>
    </source>
</evidence>
<dbReference type="InterPro" id="IPR048631">
    <property type="entry name" value="SecD_1st"/>
</dbReference>
<keyword evidence="9 10" id="KW-0472">Membrane</keyword>
<keyword evidence="7 10" id="KW-1133">Transmembrane helix</keyword>
<feature type="transmembrane region" description="Helical" evidence="10">
    <location>
        <begin position="446"/>
        <end position="471"/>
    </location>
</feature>
<evidence type="ECO:0000256" key="2">
    <source>
        <dbReference type="ARBA" id="ARBA00022448"/>
    </source>
</evidence>
<feature type="transmembrane region" description="Helical" evidence="10">
    <location>
        <begin position="406"/>
        <end position="425"/>
    </location>
</feature>
<feature type="domain" description="Protein export membrane protein SecD/SecF C-terminal" evidence="11">
    <location>
        <begin position="338"/>
        <end position="504"/>
    </location>
</feature>
<feature type="transmembrane region" description="Helical" evidence="10">
    <location>
        <begin position="354"/>
        <end position="375"/>
    </location>
</feature>
<dbReference type="PROSITE" id="PS51257">
    <property type="entry name" value="PROKAR_LIPOPROTEIN"/>
    <property type="match status" value="1"/>
</dbReference>
<dbReference type="NCBIfam" id="TIGR00916">
    <property type="entry name" value="2A0604s01"/>
    <property type="match status" value="1"/>
</dbReference>
<reference evidence="14" key="1">
    <citation type="submission" date="2018-06" db="EMBL/GenBank/DDBJ databases">
        <authorList>
            <person name="Zhirakovskaya E."/>
        </authorList>
    </citation>
    <scope>NUCLEOTIDE SEQUENCE</scope>
</reference>
<dbReference type="Pfam" id="PF21760">
    <property type="entry name" value="SecD_1st"/>
    <property type="match status" value="1"/>
</dbReference>
<evidence type="ECO:0000259" key="12">
    <source>
        <dbReference type="Pfam" id="PF21760"/>
    </source>
</evidence>
<feature type="transmembrane region" description="Helical" evidence="10">
    <location>
        <begin position="477"/>
        <end position="501"/>
    </location>
</feature>
<dbReference type="EMBL" id="UOGE01000037">
    <property type="protein sequence ID" value="VAX18985.1"/>
    <property type="molecule type" value="Genomic_DNA"/>
</dbReference>
<dbReference type="InterPro" id="IPR022813">
    <property type="entry name" value="SecD/SecF_arch_bac"/>
</dbReference>
<dbReference type="GO" id="GO:0005886">
    <property type="term" value="C:plasma membrane"/>
    <property type="evidence" value="ECO:0007669"/>
    <property type="project" value="UniProtKB-SubCell"/>
</dbReference>
<dbReference type="Gene3D" id="1.20.1640.10">
    <property type="entry name" value="Multidrug efflux transporter AcrB transmembrane domain"/>
    <property type="match status" value="1"/>
</dbReference>
<dbReference type="Pfam" id="PF02355">
    <property type="entry name" value="SecD_SecF_C"/>
    <property type="match status" value="1"/>
</dbReference>
<dbReference type="PANTHER" id="PTHR30081:SF1">
    <property type="entry name" value="PROTEIN TRANSLOCASE SUBUNIT SECD"/>
    <property type="match status" value="1"/>
</dbReference>
<dbReference type="Gene3D" id="3.30.70.3400">
    <property type="match status" value="2"/>
</dbReference>
<keyword evidence="5 10" id="KW-0812">Transmembrane</keyword>